<keyword evidence="5" id="KW-1185">Reference proteome</keyword>
<dbReference type="PANTHER" id="PTHR42951:SF4">
    <property type="entry name" value="ACYL-COENZYME A THIOESTERASE MBLAC2"/>
    <property type="match status" value="1"/>
</dbReference>
<evidence type="ECO:0000313" key="4">
    <source>
        <dbReference type="EMBL" id="WQH16692.1"/>
    </source>
</evidence>
<dbReference type="InterPro" id="IPR001279">
    <property type="entry name" value="Metallo-B-lactamas"/>
</dbReference>
<feature type="domain" description="Metallo-beta-lactamase" evidence="3">
    <location>
        <begin position="57"/>
        <end position="243"/>
    </location>
</feature>
<protein>
    <submittedName>
        <fullName evidence="4">MBL fold metallo-hydrolase</fullName>
    </submittedName>
</protein>
<dbReference type="SUPFAM" id="SSF56281">
    <property type="entry name" value="Metallo-hydrolase/oxidoreductase"/>
    <property type="match status" value="1"/>
</dbReference>
<comment type="similarity">
    <text evidence="1">Belongs to the metallo-beta-lactamase superfamily. Class-B beta-lactamase family.</text>
</comment>
<dbReference type="InterPro" id="IPR050855">
    <property type="entry name" value="NDM-1-like"/>
</dbReference>
<reference evidence="4 5" key="1">
    <citation type="submission" date="2023-11" db="EMBL/GenBank/DDBJ databases">
        <title>MicrobeMod: A computational toolkit for identifying prokaryotic methylation and restriction-modification with nanopore sequencing.</title>
        <authorList>
            <person name="Crits-Christoph A."/>
            <person name="Kang S.C."/>
            <person name="Lee H."/>
            <person name="Ostrov N."/>
        </authorList>
    </citation>
    <scope>NUCLEOTIDE SEQUENCE [LARGE SCALE GENOMIC DNA]</scope>
    <source>
        <strain evidence="4 5">ATCC 49870</strain>
    </source>
</reference>
<evidence type="ECO:0000256" key="1">
    <source>
        <dbReference type="ARBA" id="ARBA00005250"/>
    </source>
</evidence>
<evidence type="ECO:0000256" key="2">
    <source>
        <dbReference type="SAM" id="SignalP"/>
    </source>
</evidence>
<organism evidence="4 5">
    <name type="scientific">Guyparkeria halophila</name>
    <dbReference type="NCBI Taxonomy" id="47960"/>
    <lineage>
        <taxon>Bacteria</taxon>
        <taxon>Pseudomonadati</taxon>
        <taxon>Pseudomonadota</taxon>
        <taxon>Gammaproteobacteria</taxon>
        <taxon>Chromatiales</taxon>
        <taxon>Thioalkalibacteraceae</taxon>
        <taxon>Guyparkeria</taxon>
    </lineage>
</organism>
<feature type="signal peptide" evidence="2">
    <location>
        <begin position="1"/>
        <end position="22"/>
    </location>
</feature>
<dbReference type="PANTHER" id="PTHR42951">
    <property type="entry name" value="METALLO-BETA-LACTAMASE DOMAIN-CONTAINING"/>
    <property type="match status" value="1"/>
</dbReference>
<dbReference type="Proteomes" id="UP001327459">
    <property type="component" value="Chromosome"/>
</dbReference>
<keyword evidence="2" id="KW-0732">Signal</keyword>
<feature type="chain" id="PRO_5046606133" evidence="2">
    <location>
        <begin position="23"/>
        <end position="317"/>
    </location>
</feature>
<dbReference type="RefSeq" id="WP_322521681.1">
    <property type="nucleotide sequence ID" value="NZ_CP140153.1"/>
</dbReference>
<accession>A0ABZ0YWZ5</accession>
<dbReference type="EMBL" id="CP140153">
    <property type="protein sequence ID" value="WQH16692.1"/>
    <property type="molecule type" value="Genomic_DNA"/>
</dbReference>
<dbReference type="Gene3D" id="3.60.15.10">
    <property type="entry name" value="Ribonuclease Z/Hydroxyacylglutathione hydrolase-like"/>
    <property type="match status" value="1"/>
</dbReference>
<dbReference type="InterPro" id="IPR036866">
    <property type="entry name" value="RibonucZ/Hydroxyglut_hydro"/>
</dbReference>
<name>A0ABZ0YWZ5_9GAMM</name>
<sequence>MNKAIVSLLALLGLGLAGIAQADEPQPYEPKAAPVVDNVYAIVGPITGRTAENDALNNNLGFVVTDDGVVLVDSGASRLGAKQIDAAIDAVTDKPITHVINTGSQDHRWLGNGWFAEQGAEIVALKRTVETQRRFADQHVARLEEVLGERFAGTEPMQATDPIDADRQTLEIGGTTFELIWFGDAHFPGDIVVWLPETETVFTGDMVYVDRMLGIHPWSDVLSWRQAFHQMETLEPVHVIPGHGQVTDMAQARSEAGDYLDFLVTEIRTAVDNFEGLQSTVERLTDAPPFEHLEHFDNWHRTNISRAYTQIETAAMQ</sequence>
<dbReference type="SMART" id="SM00849">
    <property type="entry name" value="Lactamase_B"/>
    <property type="match status" value="1"/>
</dbReference>
<evidence type="ECO:0000259" key="3">
    <source>
        <dbReference type="SMART" id="SM00849"/>
    </source>
</evidence>
<evidence type="ECO:0000313" key="5">
    <source>
        <dbReference type="Proteomes" id="UP001327459"/>
    </source>
</evidence>
<gene>
    <name evidence="4" type="ORF">SR882_01975</name>
</gene>
<dbReference type="Pfam" id="PF00753">
    <property type="entry name" value="Lactamase_B"/>
    <property type="match status" value="1"/>
</dbReference>
<proteinExistence type="inferred from homology"/>
<dbReference type="CDD" id="cd16282">
    <property type="entry name" value="metallo-hydrolase-like_MBL-fold"/>
    <property type="match status" value="1"/>
</dbReference>